<evidence type="ECO:0000313" key="2">
    <source>
        <dbReference type="EMBL" id="QDU59117.1"/>
    </source>
</evidence>
<dbReference type="OrthoDB" id="279128at2"/>
<dbReference type="Proteomes" id="UP000315750">
    <property type="component" value="Chromosome"/>
</dbReference>
<evidence type="ECO:0000256" key="1">
    <source>
        <dbReference type="SAM" id="MobiDB-lite"/>
    </source>
</evidence>
<organism evidence="2 3">
    <name type="scientific">Aeoliella mucimassa</name>
    <dbReference type="NCBI Taxonomy" id="2527972"/>
    <lineage>
        <taxon>Bacteria</taxon>
        <taxon>Pseudomonadati</taxon>
        <taxon>Planctomycetota</taxon>
        <taxon>Planctomycetia</taxon>
        <taxon>Pirellulales</taxon>
        <taxon>Lacipirellulaceae</taxon>
        <taxon>Aeoliella</taxon>
    </lineage>
</organism>
<dbReference type="AlphaFoldDB" id="A0A518AWK5"/>
<evidence type="ECO:0000313" key="3">
    <source>
        <dbReference type="Proteomes" id="UP000315750"/>
    </source>
</evidence>
<dbReference type="KEGG" id="amuc:Pan181_53580"/>
<feature type="region of interest" description="Disordered" evidence="1">
    <location>
        <begin position="1"/>
        <end position="25"/>
    </location>
</feature>
<accession>A0A518AWK5</accession>
<name>A0A518AWK5_9BACT</name>
<reference evidence="2 3" key="1">
    <citation type="submission" date="2019-02" db="EMBL/GenBank/DDBJ databases">
        <title>Deep-cultivation of Planctomycetes and their phenomic and genomic characterization uncovers novel biology.</title>
        <authorList>
            <person name="Wiegand S."/>
            <person name="Jogler M."/>
            <person name="Boedeker C."/>
            <person name="Pinto D."/>
            <person name="Vollmers J."/>
            <person name="Rivas-Marin E."/>
            <person name="Kohn T."/>
            <person name="Peeters S.H."/>
            <person name="Heuer A."/>
            <person name="Rast P."/>
            <person name="Oberbeckmann S."/>
            <person name="Bunk B."/>
            <person name="Jeske O."/>
            <person name="Meyerdierks A."/>
            <person name="Storesund J.E."/>
            <person name="Kallscheuer N."/>
            <person name="Luecker S."/>
            <person name="Lage O.M."/>
            <person name="Pohl T."/>
            <person name="Merkel B.J."/>
            <person name="Hornburger P."/>
            <person name="Mueller R.-W."/>
            <person name="Bruemmer F."/>
            <person name="Labrenz M."/>
            <person name="Spormann A.M."/>
            <person name="Op den Camp H."/>
            <person name="Overmann J."/>
            <person name="Amann R."/>
            <person name="Jetten M.S.M."/>
            <person name="Mascher T."/>
            <person name="Medema M.H."/>
            <person name="Devos D.P."/>
            <person name="Kaster A.-K."/>
            <person name="Ovreas L."/>
            <person name="Rohde M."/>
            <person name="Galperin M.Y."/>
            <person name="Jogler C."/>
        </authorList>
    </citation>
    <scope>NUCLEOTIDE SEQUENCE [LARGE SCALE GENOMIC DNA]</scope>
    <source>
        <strain evidence="2 3">Pan181</strain>
    </source>
</reference>
<feature type="compositionally biased region" description="Basic residues" evidence="1">
    <location>
        <begin position="15"/>
        <end position="25"/>
    </location>
</feature>
<sequence length="349" mass="37945">MNLLTRISRPFAAKSKSRSQHRQGKFHGLESLEARAMMAGDFAAAMDVGGFGDGSEAATAIVSKHVAERREAKFDLISDAQKANLKQLATDLKAIAADSEVTPEQIEQLMTDLQAIATGATVPEEELVTALKEDFQAAAEDGEFTVPEIAKLKTDFAAVLESAGIEAEEVEAVVADLQGIVTASGVDQQDVETIVDDLVAIAEEFQNREPIVSDVQKENLRTLFSDLSDIADHTSMTPELAQEIRADLQAITSQATRPEWRLVVDLAKEVRAARNDGVITQEEKASIAESFDAVLQSANISQELRDELWADIAESGLTKTDLHTIASDVAAIRKEFRNNHDHAKPGRRK</sequence>
<protein>
    <submittedName>
        <fullName evidence="2">Uncharacterized protein</fullName>
    </submittedName>
</protein>
<dbReference type="EMBL" id="CP036278">
    <property type="protein sequence ID" value="QDU59117.1"/>
    <property type="molecule type" value="Genomic_DNA"/>
</dbReference>
<dbReference type="RefSeq" id="WP_145251800.1">
    <property type="nucleotide sequence ID" value="NZ_CP036278.1"/>
</dbReference>
<gene>
    <name evidence="2" type="ORF">Pan181_53580</name>
</gene>
<proteinExistence type="predicted"/>
<keyword evidence="3" id="KW-1185">Reference proteome</keyword>